<dbReference type="RefSeq" id="WP_021472729.1">
    <property type="nucleotide sequence ID" value="NZ_BDMH01000002.1"/>
</dbReference>
<proteinExistence type="predicted"/>
<dbReference type="Proteomes" id="UP001163293">
    <property type="component" value="Chromosome"/>
</dbReference>
<gene>
    <name evidence="4" type="ORF">NL394_05700</name>
</gene>
<dbReference type="InterPro" id="IPR000644">
    <property type="entry name" value="CBS_dom"/>
</dbReference>
<dbReference type="SMART" id="SM00116">
    <property type="entry name" value="CBS"/>
    <property type="match status" value="2"/>
</dbReference>
<protein>
    <submittedName>
        <fullName evidence="4">CBS domain-containing protein</fullName>
    </submittedName>
</protein>
<dbReference type="PANTHER" id="PTHR43080:SF2">
    <property type="entry name" value="CBS DOMAIN-CONTAINING PROTEIN"/>
    <property type="match status" value="1"/>
</dbReference>
<reference evidence="4" key="1">
    <citation type="submission" date="2022-07" db="EMBL/GenBank/DDBJ databases">
        <authorList>
            <person name="Wu T."/>
        </authorList>
    </citation>
    <scope>NUCLEOTIDE SEQUENCE</scope>
    <source>
        <strain evidence="4">SD-1</strain>
    </source>
</reference>
<dbReference type="InterPro" id="IPR046342">
    <property type="entry name" value="CBS_dom_sf"/>
</dbReference>
<keyword evidence="1 2" id="KW-0129">CBS domain</keyword>
<feature type="domain" description="CBS" evidence="3">
    <location>
        <begin position="8"/>
        <end position="65"/>
    </location>
</feature>
<name>A0AAX3EL75_PAEUR</name>
<accession>A0AAX3EL75</accession>
<evidence type="ECO:0000259" key="3">
    <source>
        <dbReference type="PROSITE" id="PS51371"/>
    </source>
</evidence>
<evidence type="ECO:0000313" key="5">
    <source>
        <dbReference type="Proteomes" id="UP001163293"/>
    </source>
</evidence>
<dbReference type="SUPFAM" id="SSF54631">
    <property type="entry name" value="CBS-domain pair"/>
    <property type="match status" value="1"/>
</dbReference>
<dbReference type="PROSITE" id="PS51371">
    <property type="entry name" value="CBS"/>
    <property type="match status" value="2"/>
</dbReference>
<keyword evidence="5" id="KW-1185">Reference proteome</keyword>
<dbReference type="Gene3D" id="3.10.580.10">
    <property type="entry name" value="CBS-domain"/>
    <property type="match status" value="1"/>
</dbReference>
<dbReference type="PANTHER" id="PTHR43080">
    <property type="entry name" value="CBS DOMAIN-CONTAINING PROTEIN CBSX3, MITOCHONDRIAL"/>
    <property type="match status" value="1"/>
</dbReference>
<evidence type="ECO:0000313" key="4">
    <source>
        <dbReference type="EMBL" id="UYV98711.1"/>
    </source>
</evidence>
<evidence type="ECO:0000256" key="1">
    <source>
        <dbReference type="ARBA" id="ARBA00023122"/>
    </source>
</evidence>
<organism evidence="4 5">
    <name type="scientific">Paenarthrobacter ureafaciens</name>
    <dbReference type="NCBI Taxonomy" id="37931"/>
    <lineage>
        <taxon>Bacteria</taxon>
        <taxon>Bacillati</taxon>
        <taxon>Actinomycetota</taxon>
        <taxon>Actinomycetes</taxon>
        <taxon>Micrococcales</taxon>
        <taxon>Micrococcaceae</taxon>
        <taxon>Paenarthrobacter</taxon>
    </lineage>
</organism>
<evidence type="ECO:0000256" key="2">
    <source>
        <dbReference type="PROSITE-ProRule" id="PRU00703"/>
    </source>
</evidence>
<dbReference type="AlphaFoldDB" id="A0AAX3EL75"/>
<dbReference type="GeneID" id="79886023"/>
<dbReference type="InterPro" id="IPR051257">
    <property type="entry name" value="Diverse_CBS-Domain"/>
</dbReference>
<dbReference type="Pfam" id="PF00571">
    <property type="entry name" value="CBS"/>
    <property type="match status" value="2"/>
</dbReference>
<dbReference type="CDD" id="cd04622">
    <property type="entry name" value="CBS_pair_HRP1_like"/>
    <property type="match status" value="1"/>
</dbReference>
<feature type="domain" description="CBS" evidence="3">
    <location>
        <begin position="73"/>
        <end position="131"/>
    </location>
</feature>
<dbReference type="EMBL" id="CP101185">
    <property type="protein sequence ID" value="UYV98711.1"/>
    <property type="molecule type" value="Genomic_DNA"/>
</dbReference>
<sequence length="143" mass="15927">MSVVREFMTTDAKCVVEDQTLEVAARMMRDMDCGSLPICGNDGKLTGVITDRDIVVKCIAEGKDPRQVLASELAQGKPYWIDADANVDEAIRMMEEHQVRRLPVISNRAMVGIISQGDIARNYSEQRVGELVEHISAKEHMAH</sequence>